<organism evidence="11 12">
    <name type="scientific">Stegodyphus mimosarum</name>
    <name type="common">African social velvet spider</name>
    <dbReference type="NCBI Taxonomy" id="407821"/>
    <lineage>
        <taxon>Eukaryota</taxon>
        <taxon>Metazoa</taxon>
        <taxon>Ecdysozoa</taxon>
        <taxon>Arthropoda</taxon>
        <taxon>Chelicerata</taxon>
        <taxon>Arachnida</taxon>
        <taxon>Araneae</taxon>
        <taxon>Araneomorphae</taxon>
        <taxon>Entelegynae</taxon>
        <taxon>Eresoidea</taxon>
        <taxon>Eresidae</taxon>
        <taxon>Stegodyphus</taxon>
    </lineage>
</organism>
<dbReference type="PROSITE" id="PS00028">
    <property type="entry name" value="ZINC_FINGER_C2H2_1"/>
    <property type="match status" value="6"/>
</dbReference>
<protein>
    <submittedName>
        <fullName evidence="11">Zinc finger protein 311</fullName>
    </submittedName>
</protein>
<keyword evidence="4 8" id="KW-0863">Zinc-finger</keyword>
<keyword evidence="3" id="KW-0677">Repeat</keyword>
<feature type="domain" description="C2H2-type" evidence="10">
    <location>
        <begin position="11"/>
        <end position="38"/>
    </location>
</feature>
<feature type="non-terminal residue" evidence="11">
    <location>
        <position position="359"/>
    </location>
</feature>
<dbReference type="EMBL" id="KK115348">
    <property type="protein sequence ID" value="KFM64877.1"/>
    <property type="molecule type" value="Genomic_DNA"/>
</dbReference>
<accession>A0A087TID8</accession>
<keyword evidence="7" id="KW-0539">Nucleus</keyword>
<evidence type="ECO:0000256" key="2">
    <source>
        <dbReference type="ARBA" id="ARBA00022723"/>
    </source>
</evidence>
<feature type="domain" description="C2H2-type" evidence="10">
    <location>
        <begin position="202"/>
        <end position="229"/>
    </location>
</feature>
<dbReference type="PANTHER" id="PTHR24379">
    <property type="entry name" value="KRAB AND ZINC FINGER DOMAIN-CONTAINING"/>
    <property type="match status" value="1"/>
</dbReference>
<dbReference type="Gene3D" id="3.30.160.60">
    <property type="entry name" value="Classic Zinc Finger"/>
    <property type="match status" value="4"/>
</dbReference>
<keyword evidence="6" id="KW-0238">DNA-binding</keyword>
<evidence type="ECO:0000256" key="7">
    <source>
        <dbReference type="ARBA" id="ARBA00023242"/>
    </source>
</evidence>
<dbReference type="Pfam" id="PF00096">
    <property type="entry name" value="zf-C2H2"/>
    <property type="match status" value="4"/>
</dbReference>
<feature type="domain" description="C2H2-type" evidence="10">
    <location>
        <begin position="100"/>
        <end position="128"/>
    </location>
</feature>
<comment type="subcellular location">
    <subcellularLocation>
        <location evidence="1">Nucleus</location>
    </subcellularLocation>
</comment>
<proteinExistence type="predicted"/>
<keyword evidence="5" id="KW-0862">Zinc</keyword>
<feature type="compositionally biased region" description="Basic and acidic residues" evidence="9">
    <location>
        <begin position="281"/>
        <end position="301"/>
    </location>
</feature>
<feature type="domain" description="C2H2-type" evidence="10">
    <location>
        <begin position="259"/>
        <end position="290"/>
    </location>
</feature>
<dbReference type="AlphaFoldDB" id="A0A087TID8"/>
<sequence>MLDHGLDSRPYDCSECRQKFFFRAELENHSFIHSWENISRLQATPNSMVKSSGNTETPRLLYECQKCPCVFGSASDLAKHQRSHSHDANFKPELNSRSLVPCPNCGMEFASRDDLRGHIILIHPSTPMRDAFLSERVARQDLYNFDGEKRSEEKLTLRQSPSKATREKKSFECHVCKKRFTRKENRKLHMKSHHQNSGTKSFPCTQCGKVFLKRSNVKEHMRTHITSTTHPCEICEEFFPSTALLRHHLKNVHDRKFDHSCIVCGDLFDSEEQLQDHLNEEHQVRVLERPPTESEKVEDHSAPPSPEPSASEEVRQSGSSTDEPEGNDIETSSANEPKTETIEFNGPEERTNLPAEVVA</sequence>
<evidence type="ECO:0000259" key="10">
    <source>
        <dbReference type="PROSITE" id="PS50157"/>
    </source>
</evidence>
<evidence type="ECO:0000256" key="6">
    <source>
        <dbReference type="ARBA" id="ARBA00023125"/>
    </source>
</evidence>
<keyword evidence="12" id="KW-1185">Reference proteome</keyword>
<evidence type="ECO:0000256" key="9">
    <source>
        <dbReference type="SAM" id="MobiDB-lite"/>
    </source>
</evidence>
<gene>
    <name evidence="11" type="ORF">X975_23826</name>
</gene>
<dbReference type="PROSITE" id="PS50157">
    <property type="entry name" value="ZINC_FINGER_C2H2_2"/>
    <property type="match status" value="7"/>
</dbReference>
<dbReference type="Proteomes" id="UP000054359">
    <property type="component" value="Unassembled WGS sequence"/>
</dbReference>
<dbReference type="SMART" id="SM00355">
    <property type="entry name" value="ZnF_C2H2"/>
    <property type="match status" value="7"/>
</dbReference>
<dbReference type="OrthoDB" id="6432158at2759"/>
<dbReference type="GO" id="GO:0003677">
    <property type="term" value="F:DNA binding"/>
    <property type="evidence" value="ECO:0007669"/>
    <property type="project" value="UniProtKB-KW"/>
</dbReference>
<dbReference type="STRING" id="407821.A0A087TID8"/>
<evidence type="ECO:0000256" key="1">
    <source>
        <dbReference type="ARBA" id="ARBA00004123"/>
    </source>
</evidence>
<dbReference type="InterPro" id="IPR013087">
    <property type="entry name" value="Znf_C2H2_type"/>
</dbReference>
<dbReference type="InterPro" id="IPR036236">
    <property type="entry name" value="Znf_C2H2_sf"/>
</dbReference>
<feature type="domain" description="C2H2-type" evidence="10">
    <location>
        <begin position="230"/>
        <end position="258"/>
    </location>
</feature>
<dbReference type="GO" id="GO:0005634">
    <property type="term" value="C:nucleus"/>
    <property type="evidence" value="ECO:0007669"/>
    <property type="project" value="UniProtKB-SubCell"/>
</dbReference>
<feature type="compositionally biased region" description="Basic and acidic residues" evidence="9">
    <location>
        <begin position="337"/>
        <end position="351"/>
    </location>
</feature>
<dbReference type="FunFam" id="3.30.160.60:FF:001465">
    <property type="entry name" value="Zinc finger protein 560"/>
    <property type="match status" value="1"/>
</dbReference>
<feature type="domain" description="C2H2-type" evidence="10">
    <location>
        <begin position="171"/>
        <end position="193"/>
    </location>
</feature>
<evidence type="ECO:0000256" key="5">
    <source>
        <dbReference type="ARBA" id="ARBA00022833"/>
    </source>
</evidence>
<reference evidence="11 12" key="1">
    <citation type="submission" date="2013-11" db="EMBL/GenBank/DDBJ databases">
        <title>Genome sequencing of Stegodyphus mimosarum.</title>
        <authorList>
            <person name="Bechsgaard J."/>
        </authorList>
    </citation>
    <scope>NUCLEOTIDE SEQUENCE [LARGE SCALE GENOMIC DNA]</scope>
</reference>
<evidence type="ECO:0000313" key="11">
    <source>
        <dbReference type="EMBL" id="KFM64877.1"/>
    </source>
</evidence>
<dbReference type="PANTHER" id="PTHR24379:SF121">
    <property type="entry name" value="C2H2-TYPE DOMAIN-CONTAINING PROTEIN"/>
    <property type="match status" value="1"/>
</dbReference>
<feature type="region of interest" description="Disordered" evidence="9">
    <location>
        <begin position="281"/>
        <end position="359"/>
    </location>
</feature>
<keyword evidence="2" id="KW-0479">Metal-binding</keyword>
<feature type="domain" description="C2H2-type" evidence="10">
    <location>
        <begin position="62"/>
        <end position="89"/>
    </location>
</feature>
<evidence type="ECO:0000256" key="8">
    <source>
        <dbReference type="PROSITE-ProRule" id="PRU00042"/>
    </source>
</evidence>
<evidence type="ECO:0000256" key="4">
    <source>
        <dbReference type="ARBA" id="ARBA00022771"/>
    </source>
</evidence>
<dbReference type="GO" id="GO:0000122">
    <property type="term" value="P:negative regulation of transcription by RNA polymerase II"/>
    <property type="evidence" value="ECO:0007669"/>
    <property type="project" value="UniProtKB-ARBA"/>
</dbReference>
<evidence type="ECO:0000256" key="3">
    <source>
        <dbReference type="ARBA" id="ARBA00022737"/>
    </source>
</evidence>
<name>A0A087TID8_STEMI</name>
<evidence type="ECO:0000313" key="12">
    <source>
        <dbReference type="Proteomes" id="UP000054359"/>
    </source>
</evidence>
<dbReference type="GO" id="GO:0008270">
    <property type="term" value="F:zinc ion binding"/>
    <property type="evidence" value="ECO:0007669"/>
    <property type="project" value="UniProtKB-KW"/>
</dbReference>
<dbReference type="SUPFAM" id="SSF57667">
    <property type="entry name" value="beta-beta-alpha zinc fingers"/>
    <property type="match status" value="3"/>
</dbReference>